<comment type="caution">
    <text evidence="3">The sequence shown here is derived from an EMBL/GenBank/DDBJ whole genome shotgun (WGS) entry which is preliminary data.</text>
</comment>
<protein>
    <submittedName>
        <fullName evidence="3">Cold shock domain-containing protein</fullName>
    </submittedName>
</protein>
<feature type="region of interest" description="Disordered" evidence="1">
    <location>
        <begin position="1"/>
        <end position="34"/>
    </location>
</feature>
<sequence>MARPQETFNKREQEKLRAQKRKEKLEKKEARKANPKLSGEDLYVYVDENGHLTSTPPDPSRKIEVDVETIAIGTSRRTAEEEMPEERRGTVDFYNDAKGFGFIKAVETGDKYFVHVSGLLEDIKEGNLVTYDLEKGAKGMNAVNVKKI</sequence>
<dbReference type="CDD" id="cd04458">
    <property type="entry name" value="CSP_CDS"/>
    <property type="match status" value="1"/>
</dbReference>
<dbReference type="SUPFAM" id="SSF50249">
    <property type="entry name" value="Nucleic acid-binding proteins"/>
    <property type="match status" value="1"/>
</dbReference>
<dbReference type="AlphaFoldDB" id="A0A365P3N5"/>
<dbReference type="Gene3D" id="2.40.50.140">
    <property type="entry name" value="Nucleic acid-binding proteins"/>
    <property type="match status" value="1"/>
</dbReference>
<name>A0A365P3N5_9FLAO</name>
<dbReference type="InterPro" id="IPR002059">
    <property type="entry name" value="CSP_DNA-bd"/>
</dbReference>
<keyword evidence="4" id="KW-1185">Reference proteome</keyword>
<evidence type="ECO:0000313" key="3">
    <source>
        <dbReference type="EMBL" id="RBA29173.1"/>
    </source>
</evidence>
<dbReference type="SMART" id="SM00357">
    <property type="entry name" value="CSP"/>
    <property type="match status" value="1"/>
</dbReference>
<dbReference type="InterPro" id="IPR011129">
    <property type="entry name" value="CSD"/>
</dbReference>
<evidence type="ECO:0000313" key="4">
    <source>
        <dbReference type="Proteomes" id="UP000253319"/>
    </source>
</evidence>
<evidence type="ECO:0000259" key="2">
    <source>
        <dbReference type="PROSITE" id="PS51857"/>
    </source>
</evidence>
<dbReference type="PRINTS" id="PR00050">
    <property type="entry name" value="COLDSHOCK"/>
</dbReference>
<dbReference type="EMBL" id="QLST01000003">
    <property type="protein sequence ID" value="RBA29173.1"/>
    <property type="molecule type" value="Genomic_DNA"/>
</dbReference>
<dbReference type="InterPro" id="IPR012340">
    <property type="entry name" value="NA-bd_OB-fold"/>
</dbReference>
<dbReference type="Proteomes" id="UP000253319">
    <property type="component" value="Unassembled WGS sequence"/>
</dbReference>
<feature type="compositionally biased region" description="Basic and acidic residues" evidence="1">
    <location>
        <begin position="8"/>
        <end position="32"/>
    </location>
</feature>
<dbReference type="Pfam" id="PF00313">
    <property type="entry name" value="CSD"/>
    <property type="match status" value="1"/>
</dbReference>
<proteinExistence type="predicted"/>
<feature type="domain" description="CSD" evidence="2">
    <location>
        <begin position="86"/>
        <end position="147"/>
    </location>
</feature>
<dbReference type="GO" id="GO:0005829">
    <property type="term" value="C:cytosol"/>
    <property type="evidence" value="ECO:0007669"/>
    <property type="project" value="UniProtKB-ARBA"/>
</dbReference>
<gene>
    <name evidence="3" type="ORF">DPN68_03140</name>
</gene>
<accession>A0A365P3N5</accession>
<dbReference type="PROSITE" id="PS51857">
    <property type="entry name" value="CSD_2"/>
    <property type="match status" value="1"/>
</dbReference>
<evidence type="ECO:0000256" key="1">
    <source>
        <dbReference type="SAM" id="MobiDB-lite"/>
    </source>
</evidence>
<dbReference type="RefSeq" id="WP_113988142.1">
    <property type="nucleotide sequence ID" value="NZ_QLST01000003.1"/>
</dbReference>
<organism evidence="3 4">
    <name type="scientific">Flavobacterium tibetense</name>
    <dbReference type="NCBI Taxonomy" id="2233533"/>
    <lineage>
        <taxon>Bacteria</taxon>
        <taxon>Pseudomonadati</taxon>
        <taxon>Bacteroidota</taxon>
        <taxon>Flavobacteriia</taxon>
        <taxon>Flavobacteriales</taxon>
        <taxon>Flavobacteriaceae</taxon>
        <taxon>Flavobacterium</taxon>
    </lineage>
</organism>
<dbReference type="GO" id="GO:0003676">
    <property type="term" value="F:nucleic acid binding"/>
    <property type="evidence" value="ECO:0007669"/>
    <property type="project" value="InterPro"/>
</dbReference>
<reference evidence="3 4" key="1">
    <citation type="submission" date="2018-06" db="EMBL/GenBank/DDBJ databases">
        <title>Flavobacterium tibetense sp. nov., isolated from a wetland YonghuCo on Tibetan Plateau.</title>
        <authorList>
            <person name="Xing P."/>
            <person name="Phurbu D."/>
            <person name="Lu H."/>
        </authorList>
    </citation>
    <scope>NUCLEOTIDE SEQUENCE [LARGE SCALE GENOMIC DNA]</scope>
    <source>
        <strain evidence="3 4">YH5</strain>
    </source>
</reference>
<dbReference type="OrthoDB" id="1493235at2"/>